<reference evidence="1 2" key="2">
    <citation type="submission" date="2018-11" db="EMBL/GenBank/DDBJ databases">
        <authorList>
            <consortium name="Pathogen Informatics"/>
        </authorList>
    </citation>
    <scope>NUCLEOTIDE SEQUENCE [LARGE SCALE GENOMIC DNA]</scope>
</reference>
<evidence type="ECO:0000313" key="1">
    <source>
        <dbReference type="EMBL" id="VDP19656.1"/>
    </source>
</evidence>
<dbReference type="AlphaFoldDB" id="A0A183I5C2"/>
<organism evidence="3">
    <name type="scientific">Onchocerca flexuosa</name>
    <dbReference type="NCBI Taxonomy" id="387005"/>
    <lineage>
        <taxon>Eukaryota</taxon>
        <taxon>Metazoa</taxon>
        <taxon>Ecdysozoa</taxon>
        <taxon>Nematoda</taxon>
        <taxon>Chromadorea</taxon>
        <taxon>Rhabditida</taxon>
        <taxon>Spirurina</taxon>
        <taxon>Spiruromorpha</taxon>
        <taxon>Filarioidea</taxon>
        <taxon>Onchocercidae</taxon>
        <taxon>Onchocerca</taxon>
    </lineage>
</organism>
<reference evidence="3" key="1">
    <citation type="submission" date="2016-06" db="UniProtKB">
        <authorList>
            <consortium name="WormBaseParasite"/>
        </authorList>
    </citation>
    <scope>IDENTIFICATION</scope>
</reference>
<proteinExistence type="predicted"/>
<accession>A0A183I5C2</accession>
<dbReference type="EMBL" id="UZAJ01041377">
    <property type="protein sequence ID" value="VDP19656.1"/>
    <property type="molecule type" value="Genomic_DNA"/>
</dbReference>
<sequence>MGKEAEQLEEDEKFVEIVFRQRWMRKMGGKNRRLIALREESGAIRWKKDAISDNPMLDDIDQFSTCHQPGHNCIYSHV</sequence>
<keyword evidence="2" id="KW-1185">Reference proteome</keyword>
<evidence type="ECO:0000313" key="2">
    <source>
        <dbReference type="Proteomes" id="UP000267606"/>
    </source>
</evidence>
<evidence type="ECO:0000313" key="3">
    <source>
        <dbReference type="WBParaSite" id="OFLC_0001494501-mRNA-1"/>
    </source>
</evidence>
<dbReference type="WBParaSite" id="OFLC_0001494501-mRNA-1">
    <property type="protein sequence ID" value="OFLC_0001494501-mRNA-1"/>
    <property type="gene ID" value="OFLC_0001494501"/>
</dbReference>
<dbReference type="Proteomes" id="UP000267606">
    <property type="component" value="Unassembled WGS sequence"/>
</dbReference>
<name>A0A183I5C2_9BILA</name>
<protein>
    <submittedName>
        <fullName evidence="3">C3H1-type domain-containing protein</fullName>
    </submittedName>
</protein>
<gene>
    <name evidence="1" type="ORF">OFLC_LOCUS14934</name>
</gene>